<proteinExistence type="predicted"/>
<keyword evidence="1" id="KW-0325">Glycoprotein</keyword>
<organism evidence="5">
    <name type="scientific">Palpitomonas bilix</name>
    <dbReference type="NCBI Taxonomy" id="652834"/>
    <lineage>
        <taxon>Eukaryota</taxon>
        <taxon>Eukaryota incertae sedis</taxon>
    </lineage>
</organism>
<keyword evidence="2" id="KW-1133">Transmembrane helix</keyword>
<feature type="signal peptide" evidence="3">
    <location>
        <begin position="1"/>
        <end position="20"/>
    </location>
</feature>
<feature type="transmembrane region" description="Helical" evidence="2">
    <location>
        <begin position="152"/>
        <end position="175"/>
    </location>
</feature>
<name>A0A7S3CXY8_9EUKA</name>
<dbReference type="SMART" id="SM00423">
    <property type="entry name" value="PSI"/>
    <property type="match status" value="2"/>
</dbReference>
<sequence>MNKWGLIALALLVCAQLAYTSNNDKDVCNFRVTCGLCTQAGSGCGWCKSSDGTSVCENGTVVGPYSNASACSTTATRKGTWVTQADGCDLLCSQSKTCDSCLTSLSCGYCYSNSKCIAANISLQEGSAFPLQQSCNAFEFDSCFSQGLVSIILLYSIIPLLIIFILIGLIVFFCYRELKPKREIKAKAEEEEKETLKSTHLHFLYE</sequence>
<feature type="chain" id="PRO_5030572128" description="PSI domain-containing protein" evidence="3">
    <location>
        <begin position="21"/>
        <end position="206"/>
    </location>
</feature>
<protein>
    <recommendedName>
        <fullName evidence="4">PSI domain-containing protein</fullName>
    </recommendedName>
</protein>
<reference evidence="5" key="1">
    <citation type="submission" date="2021-01" db="EMBL/GenBank/DDBJ databases">
        <authorList>
            <person name="Corre E."/>
            <person name="Pelletier E."/>
            <person name="Niang G."/>
            <person name="Scheremetjew M."/>
            <person name="Finn R."/>
            <person name="Kale V."/>
            <person name="Holt S."/>
            <person name="Cochrane G."/>
            <person name="Meng A."/>
            <person name="Brown T."/>
            <person name="Cohen L."/>
        </authorList>
    </citation>
    <scope>NUCLEOTIDE SEQUENCE</scope>
    <source>
        <strain evidence="5">NIES-2562</strain>
    </source>
</reference>
<keyword evidence="2" id="KW-0812">Transmembrane</keyword>
<feature type="domain" description="PSI" evidence="4">
    <location>
        <begin position="27"/>
        <end position="89"/>
    </location>
</feature>
<dbReference type="EMBL" id="HBIB01004787">
    <property type="protein sequence ID" value="CAE0240656.1"/>
    <property type="molecule type" value="Transcribed_RNA"/>
</dbReference>
<accession>A0A7S3CXY8</accession>
<dbReference type="AlphaFoldDB" id="A0A7S3CXY8"/>
<evidence type="ECO:0000256" key="1">
    <source>
        <dbReference type="ARBA" id="ARBA00023180"/>
    </source>
</evidence>
<evidence type="ECO:0000256" key="2">
    <source>
        <dbReference type="SAM" id="Phobius"/>
    </source>
</evidence>
<keyword evidence="3" id="KW-0732">Signal</keyword>
<feature type="domain" description="PSI" evidence="4">
    <location>
        <begin position="91"/>
        <end position="136"/>
    </location>
</feature>
<evidence type="ECO:0000259" key="4">
    <source>
        <dbReference type="SMART" id="SM00423"/>
    </source>
</evidence>
<dbReference type="InterPro" id="IPR016201">
    <property type="entry name" value="PSI"/>
</dbReference>
<evidence type="ECO:0000256" key="3">
    <source>
        <dbReference type="SAM" id="SignalP"/>
    </source>
</evidence>
<keyword evidence="2" id="KW-0472">Membrane</keyword>
<evidence type="ECO:0000313" key="5">
    <source>
        <dbReference type="EMBL" id="CAE0240656.1"/>
    </source>
</evidence>
<gene>
    <name evidence="5" type="ORF">PBIL07802_LOCUS2816</name>
</gene>